<feature type="transmembrane region" description="Helical" evidence="1">
    <location>
        <begin position="186"/>
        <end position="204"/>
    </location>
</feature>
<feature type="transmembrane region" description="Helical" evidence="1">
    <location>
        <begin position="236"/>
        <end position="254"/>
    </location>
</feature>
<keyword evidence="1" id="KW-1133">Transmembrane helix</keyword>
<dbReference type="Pfam" id="PF01569">
    <property type="entry name" value="PAP2"/>
    <property type="match status" value="1"/>
</dbReference>
<reference evidence="3" key="1">
    <citation type="submission" date="2021-01" db="EMBL/GenBank/DDBJ databases">
        <authorList>
            <person name="Corre E."/>
            <person name="Pelletier E."/>
            <person name="Niang G."/>
            <person name="Scheremetjew M."/>
            <person name="Finn R."/>
            <person name="Kale V."/>
            <person name="Holt S."/>
            <person name="Cochrane G."/>
            <person name="Meng A."/>
            <person name="Brown T."/>
            <person name="Cohen L."/>
        </authorList>
    </citation>
    <scope>NUCLEOTIDE SEQUENCE</scope>
    <source>
        <strain evidence="3">CCMP1381</strain>
    </source>
</reference>
<evidence type="ECO:0000313" key="3">
    <source>
        <dbReference type="EMBL" id="CAD9419916.1"/>
    </source>
</evidence>
<proteinExistence type="predicted"/>
<protein>
    <recommendedName>
        <fullName evidence="2">Phosphatidic acid phosphatase type 2/haloperoxidase domain-containing protein</fullName>
    </recommendedName>
</protein>
<keyword evidence="1" id="KW-0812">Transmembrane</keyword>
<organism evidence="3">
    <name type="scientific">Octactis speculum</name>
    <dbReference type="NCBI Taxonomy" id="3111310"/>
    <lineage>
        <taxon>Eukaryota</taxon>
        <taxon>Sar</taxon>
        <taxon>Stramenopiles</taxon>
        <taxon>Ochrophyta</taxon>
        <taxon>Dictyochophyceae</taxon>
        <taxon>Dictyochales</taxon>
        <taxon>Dictyochaceae</taxon>
        <taxon>Octactis</taxon>
    </lineage>
</organism>
<dbReference type="PANTHER" id="PTHR14969">
    <property type="entry name" value="SPHINGOSINE-1-PHOSPHATE PHOSPHOHYDROLASE"/>
    <property type="match status" value="1"/>
</dbReference>
<feature type="transmembrane region" description="Helical" evidence="1">
    <location>
        <begin position="54"/>
        <end position="73"/>
    </location>
</feature>
<dbReference type="InterPro" id="IPR000326">
    <property type="entry name" value="PAP2/HPO"/>
</dbReference>
<sequence length="258" mass="28235">MCPTSPQAISPKSCTSSRLKIMDERFSLGCFNFCAARPMAKLIADMVTLTADEAVCFPLLSLLGFTLYFAFGARDAPVAVAGQRILRMYGDCGAVCLLEQFIKAVFRRPRPLWLKKKAFYCMPAEWYSFASGHAMRAAYCSVILIRPDYSPLPFLGVPHHSQLLLSFLIVWMGAVAISRICLAKHFATDVIAGVVIGIAVAASPSPTPQGLTRVVLACIFTFEVLVIAFSKRFRALIPGWPALAAIVIVFWLTFPCAA</sequence>
<feature type="transmembrane region" description="Helical" evidence="1">
    <location>
        <begin position="210"/>
        <end position="229"/>
    </location>
</feature>
<keyword evidence="1" id="KW-0472">Membrane</keyword>
<name>A0A7S2CAP1_9STRA</name>
<dbReference type="EMBL" id="HBGS01026240">
    <property type="protein sequence ID" value="CAD9419916.1"/>
    <property type="molecule type" value="Transcribed_RNA"/>
</dbReference>
<feature type="transmembrane region" description="Helical" evidence="1">
    <location>
        <begin position="157"/>
        <end position="177"/>
    </location>
</feature>
<accession>A0A7S2CAP1</accession>
<evidence type="ECO:0000259" key="2">
    <source>
        <dbReference type="SMART" id="SM00014"/>
    </source>
</evidence>
<dbReference type="PANTHER" id="PTHR14969:SF13">
    <property type="entry name" value="AT30094P"/>
    <property type="match status" value="1"/>
</dbReference>
<dbReference type="SUPFAM" id="SSF48317">
    <property type="entry name" value="Acid phosphatase/Vanadium-dependent haloperoxidase"/>
    <property type="match status" value="1"/>
</dbReference>
<gene>
    <name evidence="3" type="ORF">DSPE1174_LOCUS13330</name>
</gene>
<dbReference type="Gene3D" id="1.20.144.10">
    <property type="entry name" value="Phosphatidic acid phosphatase type 2/haloperoxidase"/>
    <property type="match status" value="1"/>
</dbReference>
<dbReference type="GO" id="GO:0042392">
    <property type="term" value="F:sphingosine-1-phosphate phosphatase activity"/>
    <property type="evidence" value="ECO:0007669"/>
    <property type="project" value="TreeGrafter"/>
</dbReference>
<dbReference type="SMART" id="SM00014">
    <property type="entry name" value="acidPPc"/>
    <property type="match status" value="1"/>
</dbReference>
<evidence type="ECO:0000256" key="1">
    <source>
        <dbReference type="SAM" id="Phobius"/>
    </source>
</evidence>
<feature type="domain" description="Phosphatidic acid phosphatase type 2/haloperoxidase" evidence="2">
    <location>
        <begin position="83"/>
        <end position="205"/>
    </location>
</feature>
<dbReference type="InterPro" id="IPR036938">
    <property type="entry name" value="PAP2/HPO_sf"/>
</dbReference>
<dbReference type="AlphaFoldDB" id="A0A7S2CAP1"/>